<accession>A0A7X9S0W2</accession>
<comment type="caution">
    <text evidence="1">The sequence shown here is derived from an EMBL/GenBank/DDBJ whole genome shotgun (WGS) entry which is preliminary data.</text>
</comment>
<evidence type="ECO:0000313" key="2">
    <source>
        <dbReference type="Proteomes" id="UP000576082"/>
    </source>
</evidence>
<name>A0A7X9S0W2_9BACT</name>
<dbReference type="RefSeq" id="WP_169660555.1">
    <property type="nucleotide sequence ID" value="NZ_JABANE010000154.1"/>
</dbReference>
<dbReference type="Proteomes" id="UP000576082">
    <property type="component" value="Unassembled WGS sequence"/>
</dbReference>
<organism evidence="1 2">
    <name type="scientific">Flammeovirga aprica JL-4</name>
    <dbReference type="NCBI Taxonomy" id="694437"/>
    <lineage>
        <taxon>Bacteria</taxon>
        <taxon>Pseudomonadati</taxon>
        <taxon>Bacteroidota</taxon>
        <taxon>Cytophagia</taxon>
        <taxon>Cytophagales</taxon>
        <taxon>Flammeovirgaceae</taxon>
        <taxon>Flammeovirga</taxon>
    </lineage>
</organism>
<dbReference type="AlphaFoldDB" id="A0A7X9S0W2"/>
<reference evidence="1 2" key="1">
    <citation type="submission" date="2020-04" db="EMBL/GenBank/DDBJ databases">
        <title>Flammeovirga sp. SR4, a novel species isolated from seawater.</title>
        <authorList>
            <person name="Wang X."/>
        </authorList>
    </citation>
    <scope>NUCLEOTIDE SEQUENCE [LARGE SCALE GENOMIC DNA]</scope>
    <source>
        <strain evidence="1 2">ATCC 23126</strain>
    </source>
</reference>
<dbReference type="EMBL" id="JABANE010000154">
    <property type="protein sequence ID" value="NME72361.1"/>
    <property type="molecule type" value="Genomic_DNA"/>
</dbReference>
<evidence type="ECO:0000313" key="1">
    <source>
        <dbReference type="EMBL" id="NME72361.1"/>
    </source>
</evidence>
<proteinExistence type="predicted"/>
<sequence length="80" mass="9434">MKNEQQVLQDIYQSIKNQDITLFRTTLNTEIEDAAFWFKRFGVIAKELEGISGVNPDAQEVRNEQFWLEIMRAFIDVVPR</sequence>
<keyword evidence="2" id="KW-1185">Reference proteome</keyword>
<gene>
    <name evidence="1" type="ORF">HHU12_30650</name>
</gene>
<protein>
    <submittedName>
        <fullName evidence="1">Uncharacterized protein</fullName>
    </submittedName>
</protein>